<dbReference type="CDD" id="cd03784">
    <property type="entry name" value="GT1_Gtf-like"/>
    <property type="match status" value="1"/>
</dbReference>
<dbReference type="GO" id="GO:0005634">
    <property type="term" value="C:nucleus"/>
    <property type="evidence" value="ECO:0007669"/>
    <property type="project" value="UniProtKB-SubCell"/>
</dbReference>
<keyword evidence="10" id="KW-0328">Glycosyltransferase</keyword>
<comment type="catalytic activity">
    <reaction evidence="8">
        <text>malvidin + UDP-alpha-D-galactose = malvidin 3-O-beta-D-galactoside + UDP + H(+)</text>
        <dbReference type="Rhea" id="RHEA:74131"/>
        <dbReference type="ChEBI" id="CHEBI:15378"/>
        <dbReference type="ChEBI" id="CHEBI:58223"/>
        <dbReference type="ChEBI" id="CHEBI:66914"/>
        <dbReference type="ChEBI" id="CHEBI:144781"/>
        <dbReference type="ChEBI" id="CHEBI:193100"/>
    </reaction>
    <physiologicalReaction direction="left-to-right" evidence="8">
        <dbReference type="Rhea" id="RHEA:74132"/>
    </physiologicalReaction>
</comment>
<reference evidence="12" key="1">
    <citation type="submission" date="2015-06" db="UniProtKB">
        <authorList>
            <consortium name="EnsemblPlants"/>
        </authorList>
    </citation>
    <scope>IDENTIFICATION</scope>
</reference>
<gene>
    <name evidence="12" type="primary">LOC127780247</name>
</gene>
<evidence type="ECO:0000256" key="7">
    <source>
        <dbReference type="ARBA" id="ARBA00023242"/>
    </source>
</evidence>
<dbReference type="InterPro" id="IPR035595">
    <property type="entry name" value="UDP_glycos_trans_CS"/>
</dbReference>
<keyword evidence="7" id="KW-0539">Nucleus</keyword>
<evidence type="ECO:0000313" key="13">
    <source>
        <dbReference type="Proteomes" id="UP000007306"/>
    </source>
</evidence>
<dbReference type="GO" id="GO:0005783">
    <property type="term" value="C:endoplasmic reticulum"/>
    <property type="evidence" value="ECO:0007669"/>
    <property type="project" value="UniProtKB-SubCell"/>
</dbReference>
<dbReference type="PANTHER" id="PTHR48048:SF2">
    <property type="entry name" value="GLYCOSYLTRANSFERASE"/>
    <property type="match status" value="1"/>
</dbReference>
<dbReference type="EnsemblPlants" id="ORGLA07G0126400.1">
    <property type="protein sequence ID" value="ORGLA07G0126400.1"/>
    <property type="gene ID" value="ORGLA07G0126400"/>
</dbReference>
<dbReference type="PROSITE" id="PS00375">
    <property type="entry name" value="UDPGT"/>
    <property type="match status" value="1"/>
</dbReference>
<dbReference type="Gene3D" id="3.40.50.2000">
    <property type="entry name" value="Glycogen Phosphorylase B"/>
    <property type="match status" value="2"/>
</dbReference>
<dbReference type="InterPro" id="IPR050481">
    <property type="entry name" value="UDP-glycosyltransf_plant"/>
</dbReference>
<dbReference type="eggNOG" id="KOG1192">
    <property type="taxonomic scope" value="Eukaryota"/>
</dbReference>
<comment type="subcellular location">
    <subcellularLocation>
        <location evidence="2">Endoplasmic reticulum</location>
    </subcellularLocation>
    <subcellularLocation>
        <location evidence="1">Nucleus</location>
    </subcellularLocation>
</comment>
<dbReference type="FunFam" id="3.40.50.2000:FF:000089">
    <property type="entry name" value="Glycosyltransferase"/>
    <property type="match status" value="1"/>
</dbReference>
<dbReference type="EC" id="2.4.1.-" evidence="11"/>
<reference evidence="12 13" key="2">
    <citation type="submission" date="2018-04" db="EMBL/GenBank/DDBJ databases">
        <title>OglaRS2 (Oryza glaberrima Reference Sequence Version 2).</title>
        <authorList>
            <person name="Zhang J."/>
            <person name="Kudrna D."/>
            <person name="Lee S."/>
            <person name="Talag J."/>
            <person name="Rajasekar S."/>
            <person name="Wing R.A."/>
        </authorList>
    </citation>
    <scope>NUCLEOTIDE SEQUENCE [LARGE SCALE GENOMIC DNA]</scope>
    <source>
        <strain evidence="12 13">cv. IRGC 96717</strain>
    </source>
</reference>
<keyword evidence="6" id="KW-0256">Endoplasmic reticulum</keyword>
<dbReference type="PANTHER" id="PTHR48048">
    <property type="entry name" value="GLYCOSYLTRANSFERASE"/>
    <property type="match status" value="1"/>
</dbReference>
<dbReference type="InterPro" id="IPR002213">
    <property type="entry name" value="UDP_glucos_trans"/>
</dbReference>
<dbReference type="SUPFAM" id="SSF53756">
    <property type="entry name" value="UDP-Glycosyltransferase/glycogen phosphorylase"/>
    <property type="match status" value="1"/>
</dbReference>
<name>I1QAX2_ORYGL</name>
<dbReference type="Gramene" id="ORGLA07G0126400.1">
    <property type="protein sequence ID" value="ORGLA07G0126400.1"/>
    <property type="gene ID" value="ORGLA07G0126400"/>
</dbReference>
<evidence type="ECO:0000256" key="4">
    <source>
        <dbReference type="ARBA" id="ARBA00009995"/>
    </source>
</evidence>
<dbReference type="FunFam" id="3.40.50.2000:FF:000086">
    <property type="entry name" value="Glycosyltransferase"/>
    <property type="match status" value="1"/>
</dbReference>
<evidence type="ECO:0000256" key="8">
    <source>
        <dbReference type="ARBA" id="ARBA00052232"/>
    </source>
</evidence>
<evidence type="ECO:0000256" key="10">
    <source>
        <dbReference type="RuleBase" id="RU003718"/>
    </source>
</evidence>
<organism evidence="12 13">
    <name type="scientific">Oryza glaberrima</name>
    <name type="common">African rice</name>
    <dbReference type="NCBI Taxonomy" id="4538"/>
    <lineage>
        <taxon>Eukaryota</taxon>
        <taxon>Viridiplantae</taxon>
        <taxon>Streptophyta</taxon>
        <taxon>Embryophyta</taxon>
        <taxon>Tracheophyta</taxon>
        <taxon>Spermatophyta</taxon>
        <taxon>Magnoliopsida</taxon>
        <taxon>Liliopsida</taxon>
        <taxon>Poales</taxon>
        <taxon>Poaceae</taxon>
        <taxon>BOP clade</taxon>
        <taxon>Oryzoideae</taxon>
        <taxon>Oryzeae</taxon>
        <taxon>Oryzinae</taxon>
        <taxon>Oryza</taxon>
    </lineage>
</organism>
<dbReference type="STRING" id="4538.I1QAX2"/>
<dbReference type="KEGG" id="ogl:127780247"/>
<evidence type="ECO:0000256" key="5">
    <source>
        <dbReference type="ARBA" id="ARBA00022679"/>
    </source>
</evidence>
<sequence length="489" mass="53453">MAPATASPATVVLIPFCVPGHLTPMLEVGKRMLRVGFCGNADGGRGAMSLTVLLAQLPELVRAPDHEETIRREAEASAAGSGPNIRFHCLPAENLPDYRRGEDFMSRFMQQHASHAREAIAGLKSRVAAVVLDLFGTTLLDVTRELGLPGYMYFTSAVSMLSLVLRLPALDKEVLVDFKEMDGDVDLPGLLPVPAALLPTPVMKKDCNYEGFVYHGNCYMEAMGIIINTVAELEPAILAAIADGRCVPGRRVPAIYTVGPVLSFKPPPEKPHECMQWLDAQPPASVVFLCFGSMGSLTPPQVLEVAHSLERSGHRFLWVLRGQPATSMPYPTDAVVNELLPEGFLERTKEKGLMWSKWAPQKEILAHPAIGGFVTHCGWNSTLESLWNGVPLVPWPLYAEQHLNAFKLVAAMGVAVEMKVDRKRDNLVEAAELEHAVWCLMDDSSEEGRMAREKAAEAKAVCRNAVEEDGSSFVALQKLSQEMIHVSSK</sequence>
<evidence type="ECO:0000256" key="6">
    <source>
        <dbReference type="ARBA" id="ARBA00022824"/>
    </source>
</evidence>
<evidence type="ECO:0000256" key="2">
    <source>
        <dbReference type="ARBA" id="ARBA00004240"/>
    </source>
</evidence>
<dbReference type="Proteomes" id="UP000007306">
    <property type="component" value="Chromosome 7"/>
</dbReference>
<dbReference type="GeneID" id="127780247"/>
<dbReference type="HOGENOM" id="CLU_001724_3_2_1"/>
<keyword evidence="5 10" id="KW-0808">Transferase</keyword>
<evidence type="ECO:0000313" key="12">
    <source>
        <dbReference type="EnsemblPlants" id="ORGLA07G0126400.1"/>
    </source>
</evidence>
<evidence type="ECO:0000256" key="3">
    <source>
        <dbReference type="ARBA" id="ARBA00004935"/>
    </source>
</evidence>
<dbReference type="GO" id="GO:0035251">
    <property type="term" value="F:UDP-glucosyltransferase activity"/>
    <property type="evidence" value="ECO:0007669"/>
    <property type="project" value="InterPro"/>
</dbReference>
<dbReference type="RefSeq" id="XP_052163133.1">
    <property type="nucleotide sequence ID" value="XM_052307173.1"/>
</dbReference>
<accession>I1QAX2</accession>
<keyword evidence="13" id="KW-1185">Reference proteome</keyword>
<comment type="similarity">
    <text evidence="4 10">Belongs to the UDP-glycosyltransferase family.</text>
</comment>
<proteinExistence type="inferred from homology"/>
<evidence type="ECO:0000256" key="11">
    <source>
        <dbReference type="RuleBase" id="RU362057"/>
    </source>
</evidence>
<dbReference type="Pfam" id="PF00201">
    <property type="entry name" value="UDPGT"/>
    <property type="match status" value="1"/>
</dbReference>
<comment type="pathway">
    <text evidence="3">Pigment biosynthesis; anthocyanin biosynthesis.</text>
</comment>
<protein>
    <recommendedName>
        <fullName evidence="11">Glycosyltransferase</fullName>
        <ecNumber evidence="11">2.4.1.-</ecNumber>
    </recommendedName>
</protein>
<dbReference type="AlphaFoldDB" id="I1QAX2"/>
<evidence type="ECO:0000256" key="1">
    <source>
        <dbReference type="ARBA" id="ARBA00004123"/>
    </source>
</evidence>
<dbReference type="OMA" id="TELECHA"/>
<comment type="function">
    <text evidence="9">UDP-glycosyltransferase which uses UDP-galactose and malvidin as substrates to catalyze the biosynthesis of malvidin 3-O-galactoside, an anthocyanin conferring purple pigmentation.</text>
</comment>
<evidence type="ECO:0000256" key="9">
    <source>
        <dbReference type="ARBA" id="ARBA00058579"/>
    </source>
</evidence>